<dbReference type="AlphaFoldDB" id="A0A381RQR3"/>
<evidence type="ECO:0000256" key="5">
    <source>
        <dbReference type="ARBA" id="ARBA00023002"/>
    </source>
</evidence>
<dbReference type="PROSITE" id="PS51318">
    <property type="entry name" value="TAT"/>
    <property type="match status" value="1"/>
</dbReference>
<dbReference type="Pfam" id="PF01266">
    <property type="entry name" value="DAO"/>
    <property type="match status" value="1"/>
</dbReference>
<dbReference type="PANTHER" id="PTHR11530:SF11">
    <property type="entry name" value="D-ASPARTATE OXIDASE"/>
    <property type="match status" value="1"/>
</dbReference>
<evidence type="ECO:0000259" key="7">
    <source>
        <dbReference type="Pfam" id="PF01266"/>
    </source>
</evidence>
<sequence length="419" mass="45738">MDRRTLLKTGSLAALGLGFGGCAARTSRVVAPTGQGFFLPPVKASWDRVIRTTVGLRPFRPSGFVLKAEKFGAKTVIHNYGHGGSGHSLAWGTGSLAADLAIEHGDRRVAVLGCGTVGLTAARQLQRRGFDVTIYTEKTPPYTTSNMAWAGFTPTSSLVSAAGRTPAWEARFRQAAEISYRQLQLLVGPRYGISWIDDYGMMDSAAPTQRRSTRPDRPIPEPEGLLPSQLETGRNILGPGEHPFPSPYASLGVRMRIEPSIYLDALMRDVILFGGKIVIRKFESPGDLTTVDESLIINCTALGSRELFGDQELTPVKGQLTFLVPQPEVNYLVNGMLRSPDGSLHRVGTMPRSDGIALGFMALRGVWSLEPDEDAIKRTVEAHIAFYEVMRGRRPGILTRRAEVSRDIPKLESFFGLES</sequence>
<dbReference type="PROSITE" id="PS51257">
    <property type="entry name" value="PROKAR_LIPOPROTEIN"/>
    <property type="match status" value="1"/>
</dbReference>
<evidence type="ECO:0000313" key="8">
    <source>
        <dbReference type="EMBL" id="SUZ93318.1"/>
    </source>
</evidence>
<keyword evidence="5" id="KW-0560">Oxidoreductase</keyword>
<dbReference type="GO" id="GO:0071949">
    <property type="term" value="F:FAD binding"/>
    <property type="evidence" value="ECO:0007669"/>
    <property type="project" value="InterPro"/>
</dbReference>
<dbReference type="GO" id="GO:0019478">
    <property type="term" value="P:D-amino acid catabolic process"/>
    <property type="evidence" value="ECO:0007669"/>
    <property type="project" value="TreeGrafter"/>
</dbReference>
<dbReference type="Gene3D" id="3.40.50.720">
    <property type="entry name" value="NAD(P)-binding Rossmann-like Domain"/>
    <property type="match status" value="2"/>
</dbReference>
<reference evidence="8" key="1">
    <citation type="submission" date="2018-05" db="EMBL/GenBank/DDBJ databases">
        <authorList>
            <person name="Lanie J.A."/>
            <person name="Ng W.-L."/>
            <person name="Kazmierczak K.M."/>
            <person name="Andrzejewski T.M."/>
            <person name="Davidsen T.M."/>
            <person name="Wayne K.J."/>
            <person name="Tettelin H."/>
            <person name="Glass J.I."/>
            <person name="Rusch D."/>
            <person name="Podicherti R."/>
            <person name="Tsui H.-C.T."/>
            <person name="Winkler M.E."/>
        </authorList>
    </citation>
    <scope>NUCLEOTIDE SEQUENCE</scope>
</reference>
<feature type="domain" description="FAD dependent oxidoreductase" evidence="7">
    <location>
        <begin position="108"/>
        <end position="382"/>
    </location>
</feature>
<dbReference type="InterPro" id="IPR006311">
    <property type="entry name" value="TAT_signal"/>
</dbReference>
<keyword evidence="4" id="KW-0274">FAD</keyword>
<dbReference type="SUPFAM" id="SSF51971">
    <property type="entry name" value="Nucleotide-binding domain"/>
    <property type="match status" value="1"/>
</dbReference>
<organism evidence="8">
    <name type="scientific">marine metagenome</name>
    <dbReference type="NCBI Taxonomy" id="408172"/>
    <lineage>
        <taxon>unclassified sequences</taxon>
        <taxon>metagenomes</taxon>
        <taxon>ecological metagenomes</taxon>
    </lineage>
</organism>
<proteinExistence type="inferred from homology"/>
<dbReference type="Gene3D" id="3.30.9.10">
    <property type="entry name" value="D-Amino Acid Oxidase, subunit A, domain 2"/>
    <property type="match status" value="1"/>
</dbReference>
<comment type="similarity">
    <text evidence="2">Belongs to the DAMOX/DASOX family.</text>
</comment>
<protein>
    <recommendedName>
        <fullName evidence="7">FAD dependent oxidoreductase domain-containing protein</fullName>
    </recommendedName>
</protein>
<evidence type="ECO:0000256" key="1">
    <source>
        <dbReference type="ARBA" id="ARBA00001974"/>
    </source>
</evidence>
<evidence type="ECO:0000256" key="4">
    <source>
        <dbReference type="ARBA" id="ARBA00022827"/>
    </source>
</evidence>
<evidence type="ECO:0000256" key="6">
    <source>
        <dbReference type="SAM" id="MobiDB-lite"/>
    </source>
</evidence>
<feature type="region of interest" description="Disordered" evidence="6">
    <location>
        <begin position="206"/>
        <end position="228"/>
    </location>
</feature>
<dbReference type="GO" id="GO:0003884">
    <property type="term" value="F:D-amino-acid oxidase activity"/>
    <property type="evidence" value="ECO:0007669"/>
    <property type="project" value="InterPro"/>
</dbReference>
<evidence type="ECO:0000256" key="2">
    <source>
        <dbReference type="ARBA" id="ARBA00006730"/>
    </source>
</evidence>
<dbReference type="EMBL" id="UINC01002136">
    <property type="protein sequence ID" value="SUZ93318.1"/>
    <property type="molecule type" value="Genomic_DNA"/>
</dbReference>
<accession>A0A381RQR3</accession>
<dbReference type="InterPro" id="IPR006076">
    <property type="entry name" value="FAD-dep_OxRdtase"/>
</dbReference>
<dbReference type="GO" id="GO:0005737">
    <property type="term" value="C:cytoplasm"/>
    <property type="evidence" value="ECO:0007669"/>
    <property type="project" value="TreeGrafter"/>
</dbReference>
<keyword evidence="3" id="KW-0285">Flavoprotein</keyword>
<name>A0A381RQR3_9ZZZZ</name>
<dbReference type="InterPro" id="IPR023209">
    <property type="entry name" value="DAO"/>
</dbReference>
<gene>
    <name evidence="8" type="ORF">METZ01_LOCUS46172</name>
</gene>
<comment type="cofactor">
    <cofactor evidence="1">
        <name>FAD</name>
        <dbReference type="ChEBI" id="CHEBI:57692"/>
    </cofactor>
</comment>
<dbReference type="PANTHER" id="PTHR11530">
    <property type="entry name" value="D-AMINO ACID OXIDASE"/>
    <property type="match status" value="1"/>
</dbReference>
<evidence type="ECO:0000256" key="3">
    <source>
        <dbReference type="ARBA" id="ARBA00022630"/>
    </source>
</evidence>